<reference evidence="8 9" key="1">
    <citation type="submission" date="2024-10" db="EMBL/GenBank/DDBJ databases">
        <title>Isolation, draft genome sequencing and identification of Phyllobacterium sp. NSA23, isolated from leaf soil.</title>
        <authorList>
            <person name="Akita H."/>
        </authorList>
    </citation>
    <scope>NUCLEOTIDE SEQUENCE [LARGE SCALE GENOMIC DNA]</scope>
    <source>
        <strain evidence="8 9">NSA23</strain>
    </source>
</reference>
<keyword evidence="9" id="KW-1185">Reference proteome</keyword>
<dbReference type="Pfam" id="PF25917">
    <property type="entry name" value="BSH_RND"/>
    <property type="match status" value="1"/>
</dbReference>
<comment type="caution">
    <text evidence="8">The sequence shown here is derived from an EMBL/GenBank/DDBJ whole genome shotgun (WGS) entry which is preliminary data.</text>
</comment>
<dbReference type="SUPFAM" id="SSF111369">
    <property type="entry name" value="HlyD-like secretion proteins"/>
    <property type="match status" value="1"/>
</dbReference>
<dbReference type="PANTHER" id="PTHR30367:SF12">
    <property type="entry name" value="P-HYDROXYBENZOIC ACID EFFLUX PUMP SUBUNIT AAEA"/>
    <property type="match status" value="1"/>
</dbReference>
<evidence type="ECO:0000256" key="2">
    <source>
        <dbReference type="ARBA" id="ARBA00022692"/>
    </source>
</evidence>
<evidence type="ECO:0000256" key="4">
    <source>
        <dbReference type="ARBA" id="ARBA00023136"/>
    </source>
</evidence>
<accession>A0ABQ0H3H2</accession>
<evidence type="ECO:0000313" key="9">
    <source>
        <dbReference type="Proteomes" id="UP001628091"/>
    </source>
</evidence>
<evidence type="ECO:0000256" key="3">
    <source>
        <dbReference type="ARBA" id="ARBA00022989"/>
    </source>
</evidence>
<keyword evidence="4" id="KW-0472">Membrane</keyword>
<evidence type="ECO:0000256" key="5">
    <source>
        <dbReference type="SAM" id="Coils"/>
    </source>
</evidence>
<dbReference type="EMBL" id="BAAFZP010000002">
    <property type="protein sequence ID" value="GAB1583479.1"/>
    <property type="molecule type" value="Genomic_DNA"/>
</dbReference>
<name>A0ABQ0H3H2_9HYPH</name>
<dbReference type="Gene3D" id="2.40.30.170">
    <property type="match status" value="1"/>
</dbReference>
<dbReference type="InterPro" id="IPR058625">
    <property type="entry name" value="MdtA-like_BSH"/>
</dbReference>
<dbReference type="InterPro" id="IPR006143">
    <property type="entry name" value="RND_pump_MFP"/>
</dbReference>
<dbReference type="NCBIfam" id="TIGR01730">
    <property type="entry name" value="RND_mfp"/>
    <property type="match status" value="1"/>
</dbReference>
<feature type="domain" description="p-hydroxybenzoic acid efflux pump subunit AaeA-like beta-barrel" evidence="7">
    <location>
        <begin position="188"/>
        <end position="284"/>
    </location>
</feature>
<keyword evidence="3" id="KW-1133">Transmembrane helix</keyword>
<keyword evidence="5" id="KW-0175">Coiled coil</keyword>
<dbReference type="Proteomes" id="UP001628091">
    <property type="component" value="Unassembled WGS sequence"/>
</dbReference>
<keyword evidence="2" id="KW-0812">Transmembrane</keyword>
<evidence type="ECO:0000259" key="7">
    <source>
        <dbReference type="Pfam" id="PF25963"/>
    </source>
</evidence>
<evidence type="ECO:0000313" key="8">
    <source>
        <dbReference type="EMBL" id="GAB1583479.1"/>
    </source>
</evidence>
<evidence type="ECO:0000256" key="1">
    <source>
        <dbReference type="ARBA" id="ARBA00009477"/>
    </source>
</evidence>
<gene>
    <name evidence="8" type="ORF">PPNSA23_34220</name>
</gene>
<comment type="similarity">
    <text evidence="1">Belongs to the membrane fusion protein (MFP) (TC 8.A.1) family.</text>
</comment>
<organism evidence="8 9">
    <name type="scientific">Phyllobacterium phragmitis</name>
    <dbReference type="NCBI Taxonomy" id="2670329"/>
    <lineage>
        <taxon>Bacteria</taxon>
        <taxon>Pseudomonadati</taxon>
        <taxon>Pseudomonadota</taxon>
        <taxon>Alphaproteobacteria</taxon>
        <taxon>Hyphomicrobiales</taxon>
        <taxon>Phyllobacteriaceae</taxon>
        <taxon>Phyllobacterium</taxon>
    </lineage>
</organism>
<dbReference type="PANTHER" id="PTHR30367">
    <property type="entry name" value="P-HYDROXYBENZOIC ACID EFFLUX PUMP SUBUNIT AAEA-RELATED"/>
    <property type="match status" value="1"/>
</dbReference>
<feature type="coiled-coil region" evidence="5">
    <location>
        <begin position="79"/>
        <end position="142"/>
    </location>
</feature>
<dbReference type="Pfam" id="PF25963">
    <property type="entry name" value="Beta-barrel_AAEA"/>
    <property type="match status" value="1"/>
</dbReference>
<protein>
    <submittedName>
        <fullName evidence="8">HlyD family secretion protein</fullName>
    </submittedName>
</protein>
<dbReference type="InterPro" id="IPR050393">
    <property type="entry name" value="MFP_Efflux_Pump"/>
</dbReference>
<sequence>MKSLKLGGRVAVTLIFVIAALAVGRQLWIHYMDDPWTRDGKVRADIVNIAPDVSGLVSEVLVRDNQTVRAGDVLFRVDRQRFRIALEQAEAALQGAKARLDQARRENDRQIRLGDAGSIQAKEQAHATLDESEASFRQATAEKDLARLNLDRSEVKATVNGTVTNLSLQPGDYVSAGTAKIALVDTDTLRVEGYFEETKLARIHVGDRAAVHLMGQSGVIEGHVESIATGIADRERTSETGLLANVNPAFTWVRLAQRVPVRIALDMVPETSRLIAGLTATVKIEDAGSKRGTEM</sequence>
<evidence type="ECO:0000259" key="6">
    <source>
        <dbReference type="Pfam" id="PF25917"/>
    </source>
</evidence>
<dbReference type="RefSeq" id="WP_407866089.1">
    <property type="nucleotide sequence ID" value="NZ_BAAFZP010000002.1"/>
</dbReference>
<dbReference type="InterPro" id="IPR058634">
    <property type="entry name" value="AaeA-lik-b-barrel"/>
</dbReference>
<feature type="domain" description="Multidrug resistance protein MdtA-like barrel-sandwich hybrid" evidence="6">
    <location>
        <begin position="46"/>
        <end position="185"/>
    </location>
</feature>
<dbReference type="Gene3D" id="2.40.50.100">
    <property type="match status" value="1"/>
</dbReference>
<proteinExistence type="inferred from homology"/>